<dbReference type="OrthoDB" id="264111at2759"/>
<feature type="region of interest" description="Disordered" evidence="1">
    <location>
        <begin position="733"/>
        <end position="768"/>
    </location>
</feature>
<reference evidence="2 3" key="1">
    <citation type="submission" date="2017-03" db="EMBL/GenBank/DDBJ databases">
        <title>An alternative strategy for trypanosome survival in the mammalian bloodstream revealed through genome and transcriptome analysis of the ubiquitous bovine parasite Trypanosoma (Megatrypanum) theileri.</title>
        <authorList>
            <person name="Kelly S."/>
            <person name="Ivens A."/>
            <person name="Mott A."/>
            <person name="O'Neill E."/>
            <person name="Emms D."/>
            <person name="Macleod O."/>
            <person name="Voorheis P."/>
            <person name="Matthews J."/>
            <person name="Matthews K."/>
            <person name="Carrington M."/>
        </authorList>
    </citation>
    <scope>NUCLEOTIDE SEQUENCE [LARGE SCALE GENOMIC DNA]</scope>
    <source>
        <strain evidence="2">Edinburgh</strain>
    </source>
</reference>
<feature type="compositionally biased region" description="Low complexity" evidence="1">
    <location>
        <begin position="738"/>
        <end position="749"/>
    </location>
</feature>
<name>A0A1X0P3Y6_9TRYP</name>
<organism evidence="2 3">
    <name type="scientific">Trypanosoma theileri</name>
    <dbReference type="NCBI Taxonomy" id="67003"/>
    <lineage>
        <taxon>Eukaryota</taxon>
        <taxon>Discoba</taxon>
        <taxon>Euglenozoa</taxon>
        <taxon>Kinetoplastea</taxon>
        <taxon>Metakinetoplastina</taxon>
        <taxon>Trypanosomatida</taxon>
        <taxon>Trypanosomatidae</taxon>
        <taxon>Trypanosoma</taxon>
    </lineage>
</organism>
<gene>
    <name evidence="2" type="ORF">TM35_000051440</name>
</gene>
<keyword evidence="3" id="KW-1185">Reference proteome</keyword>
<sequence length="834" mass="93982">MSSIFSELRRSERLLPVEDNASFQRISSWQPLFVDPKQQSALYEHVTFFRSNKQKNSKWMHTVRSSRVSTRQVPFISLAVTKHNTNTNAHTTSSSNSNTRSAKTIEEEKTGITGTIMDDNNDYENTNDMPRLHVCHQLLAALAPYETLMCPTLLFSPFRPSFAKRMSLVAAQLSLPAHEVFLFVSMMLVYLDVTLSITEPKPLSFQELTDTLNERFMDDFKTLGDKEEDDKKKNEDPRQKSFITLLRRSIELWKERREATVTAFSPLGTLATALCLRDIHDTTYHAFVPCAPRGTKRSEHPFKLPPLPDDVLVSRFVPAWENILHAARRDVSVLATLQQHLLKQLRNPADSLSHMQHPTMGGNIFTSLNILPHSKEELADIVCRLGSSLWFSSAFAKSIVLSKAQLQFVSKTIQDEFFATSLRLRHRGVQEMRVRRMNLTDLALTVIQDDGREAEVGRPAGFVKGRTAMGDTGVNTDDVFDKSSDNNKSKGNLPLWVVAESGLDVFQTFVQHLLKSGKPTTSLMLTASQTNDNSTTNKEKDEEGKKNKMEKKEEQQFILLTRAEEGVLHRIFQSHRNALQLAGCGIQQLLLRVGDGQTFLKRVCGALIPWDIWDCYDEASQRSQLRRPVRIVMADAPLPLPDGVLPTRVTLRGVRGMVQHYWKALLTERRRTASSRRPALTSTTLFPIDKLVALYVLRHHPQYYTRMRGCGIVEVCVQQKRCQTGSRTQFATLGGEGETTTTSTATTTGRGRGRKEEIEEEDDESGMMMGTTCEYAPTLAIIHPCGGVTVFAYEDCFTPVTGTLNRPQLLDDGNETIDTTWCSSAPSRKRAHSP</sequence>
<proteinExistence type="predicted"/>
<dbReference type="VEuPathDB" id="TriTrypDB:TM35_000051440"/>
<feature type="compositionally biased region" description="Basic and acidic residues" evidence="1">
    <location>
        <begin position="537"/>
        <end position="551"/>
    </location>
</feature>
<evidence type="ECO:0000256" key="1">
    <source>
        <dbReference type="SAM" id="MobiDB-lite"/>
    </source>
</evidence>
<feature type="compositionally biased region" description="Polar residues" evidence="1">
    <location>
        <begin position="525"/>
        <end position="536"/>
    </location>
</feature>
<dbReference type="EMBL" id="NBCO01000005">
    <property type="protein sequence ID" value="ORC91548.1"/>
    <property type="molecule type" value="Genomic_DNA"/>
</dbReference>
<comment type="caution">
    <text evidence="2">The sequence shown here is derived from an EMBL/GenBank/DDBJ whole genome shotgun (WGS) entry which is preliminary data.</text>
</comment>
<dbReference type="RefSeq" id="XP_028885614.1">
    <property type="nucleotide sequence ID" value="XM_029022799.1"/>
</dbReference>
<feature type="compositionally biased region" description="Polar residues" evidence="1">
    <location>
        <begin position="816"/>
        <end position="826"/>
    </location>
</feature>
<dbReference type="AlphaFoldDB" id="A0A1X0P3Y6"/>
<dbReference type="GeneID" id="39982579"/>
<evidence type="ECO:0000313" key="3">
    <source>
        <dbReference type="Proteomes" id="UP000192257"/>
    </source>
</evidence>
<accession>A0A1X0P3Y6</accession>
<evidence type="ECO:0000313" key="2">
    <source>
        <dbReference type="EMBL" id="ORC91548.1"/>
    </source>
</evidence>
<dbReference type="Proteomes" id="UP000192257">
    <property type="component" value="Unassembled WGS sequence"/>
</dbReference>
<feature type="region of interest" description="Disordered" evidence="1">
    <location>
        <begin position="525"/>
        <end position="551"/>
    </location>
</feature>
<protein>
    <submittedName>
        <fullName evidence="2">Uncharacterized protein</fullName>
    </submittedName>
</protein>
<feature type="region of interest" description="Disordered" evidence="1">
    <location>
        <begin position="807"/>
        <end position="834"/>
    </location>
</feature>